<keyword evidence="2" id="KW-1185">Reference proteome</keyword>
<accession>A0ABS8G6K6</accession>
<dbReference type="EMBL" id="JAJEWP010000001">
    <property type="protein sequence ID" value="MCC2615324.1"/>
    <property type="molecule type" value="Genomic_DNA"/>
</dbReference>
<protein>
    <recommendedName>
        <fullName evidence="3">Lipoprotein</fullName>
    </recommendedName>
</protein>
<reference evidence="1 2" key="1">
    <citation type="submission" date="2021-10" db="EMBL/GenBank/DDBJ databases">
        <title>Draft genome of Aestuariibacter halophilus JC2043.</title>
        <authorList>
            <person name="Emsley S.A."/>
            <person name="Pfannmuller K.M."/>
            <person name="Ushijima B."/>
            <person name="Saw J.H."/>
            <person name="Videau P."/>
        </authorList>
    </citation>
    <scope>NUCLEOTIDE SEQUENCE [LARGE SCALE GENOMIC DNA]</scope>
    <source>
        <strain evidence="1 2">JC2043</strain>
    </source>
</reference>
<comment type="caution">
    <text evidence="1">The sequence shown here is derived from an EMBL/GenBank/DDBJ whole genome shotgun (WGS) entry which is preliminary data.</text>
</comment>
<evidence type="ECO:0000313" key="1">
    <source>
        <dbReference type="EMBL" id="MCC2615324.1"/>
    </source>
</evidence>
<name>A0ABS8G6K6_9ALTE</name>
<gene>
    <name evidence="1" type="ORF">LJ739_03620</name>
</gene>
<evidence type="ECO:0000313" key="2">
    <source>
        <dbReference type="Proteomes" id="UP001520878"/>
    </source>
</evidence>
<sequence length="157" mass="17492">MIKNVLFAVTVAVGVNGCAVINADDTIAADSIAFENFNNQDDASPQRVQLMCHNQMPTEWNRPLQFEQGQHKLWVQATLRQRDVPASEREAYVLLEAELDGGKRYMLNRSIDDDTITVWVQERETGKQVSNAVSATLAFPSAHEQGLKSQRCKSGTV</sequence>
<organism evidence="1 2">
    <name type="scientific">Fluctibacter halophilus</name>
    <dbReference type="NCBI Taxonomy" id="226011"/>
    <lineage>
        <taxon>Bacteria</taxon>
        <taxon>Pseudomonadati</taxon>
        <taxon>Pseudomonadota</taxon>
        <taxon>Gammaproteobacteria</taxon>
        <taxon>Alteromonadales</taxon>
        <taxon>Alteromonadaceae</taxon>
        <taxon>Fluctibacter</taxon>
    </lineage>
</organism>
<evidence type="ECO:0008006" key="3">
    <source>
        <dbReference type="Google" id="ProtNLM"/>
    </source>
</evidence>
<dbReference type="RefSeq" id="WP_229157230.1">
    <property type="nucleotide sequence ID" value="NZ_JAJEWP010000001.1"/>
</dbReference>
<proteinExistence type="predicted"/>
<dbReference type="Proteomes" id="UP001520878">
    <property type="component" value="Unassembled WGS sequence"/>
</dbReference>